<evidence type="ECO:0000256" key="2">
    <source>
        <dbReference type="ARBA" id="ARBA00005811"/>
    </source>
</evidence>
<evidence type="ECO:0000256" key="8">
    <source>
        <dbReference type="SAM" id="Phobius"/>
    </source>
</evidence>
<keyword evidence="4 7" id="KW-0812">Transmembrane</keyword>
<evidence type="ECO:0000256" key="6">
    <source>
        <dbReference type="ARBA" id="ARBA00023136"/>
    </source>
</evidence>
<dbReference type="EMBL" id="RQEV01000007">
    <property type="protein sequence ID" value="TGK20006.1"/>
    <property type="molecule type" value="Genomic_DNA"/>
</dbReference>
<keyword evidence="10" id="KW-1185">Reference proteome</keyword>
<keyword evidence="3" id="KW-1003">Cell membrane</keyword>
<evidence type="ECO:0000256" key="5">
    <source>
        <dbReference type="ARBA" id="ARBA00022989"/>
    </source>
</evidence>
<evidence type="ECO:0000256" key="3">
    <source>
        <dbReference type="ARBA" id="ARBA00022475"/>
    </source>
</evidence>
<dbReference type="InterPro" id="IPR003400">
    <property type="entry name" value="ExbD"/>
</dbReference>
<dbReference type="PANTHER" id="PTHR30558:SF7">
    <property type="entry name" value="TOL-PAL SYSTEM PROTEIN TOLR"/>
    <property type="match status" value="1"/>
</dbReference>
<gene>
    <name evidence="9" type="ORF">EHO61_05685</name>
</gene>
<dbReference type="AlphaFoldDB" id="A0A4R9GS95"/>
<evidence type="ECO:0000256" key="7">
    <source>
        <dbReference type="RuleBase" id="RU003879"/>
    </source>
</evidence>
<accession>A0A4R9GS95</accession>
<dbReference type="Pfam" id="PF02472">
    <property type="entry name" value="ExbD"/>
    <property type="match status" value="1"/>
</dbReference>
<evidence type="ECO:0000256" key="4">
    <source>
        <dbReference type="ARBA" id="ARBA00022692"/>
    </source>
</evidence>
<name>A0A4R9GS95_9LEPT</name>
<dbReference type="GO" id="GO:0015031">
    <property type="term" value="P:protein transport"/>
    <property type="evidence" value="ECO:0007669"/>
    <property type="project" value="UniProtKB-KW"/>
</dbReference>
<reference evidence="9" key="1">
    <citation type="journal article" date="2019" name="PLoS Negl. Trop. Dis.">
        <title>Revisiting the worldwide diversity of Leptospira species in the environment.</title>
        <authorList>
            <person name="Vincent A.T."/>
            <person name="Schiettekatte O."/>
            <person name="Bourhy P."/>
            <person name="Veyrier F.J."/>
            <person name="Picardeau M."/>
        </authorList>
    </citation>
    <scope>NUCLEOTIDE SEQUENCE [LARGE SCALE GENOMIC DNA]</scope>
    <source>
        <strain evidence="9">SCS5</strain>
    </source>
</reference>
<evidence type="ECO:0000313" key="9">
    <source>
        <dbReference type="EMBL" id="TGK20006.1"/>
    </source>
</evidence>
<evidence type="ECO:0000313" key="10">
    <source>
        <dbReference type="Proteomes" id="UP000297855"/>
    </source>
</evidence>
<dbReference type="RefSeq" id="WP_135812673.1">
    <property type="nucleotide sequence ID" value="NZ_RQEV01000007.1"/>
</dbReference>
<feature type="transmembrane region" description="Helical" evidence="8">
    <location>
        <begin position="15"/>
        <end position="35"/>
    </location>
</feature>
<proteinExistence type="inferred from homology"/>
<dbReference type="PANTHER" id="PTHR30558">
    <property type="entry name" value="EXBD MEMBRANE COMPONENT OF PMF-DRIVEN MACROMOLECULE IMPORT SYSTEM"/>
    <property type="match status" value="1"/>
</dbReference>
<evidence type="ECO:0000256" key="1">
    <source>
        <dbReference type="ARBA" id="ARBA00004162"/>
    </source>
</evidence>
<keyword evidence="7" id="KW-0813">Transport</keyword>
<dbReference type="GO" id="GO:0005886">
    <property type="term" value="C:plasma membrane"/>
    <property type="evidence" value="ECO:0007669"/>
    <property type="project" value="UniProtKB-SubCell"/>
</dbReference>
<keyword evidence="7" id="KW-0653">Protein transport</keyword>
<organism evidence="9 10">
    <name type="scientific">Leptospira fluminis</name>
    <dbReference type="NCBI Taxonomy" id="2484979"/>
    <lineage>
        <taxon>Bacteria</taxon>
        <taxon>Pseudomonadati</taxon>
        <taxon>Spirochaetota</taxon>
        <taxon>Spirochaetia</taxon>
        <taxon>Leptospirales</taxon>
        <taxon>Leptospiraceae</taxon>
        <taxon>Leptospira</taxon>
    </lineage>
</organism>
<dbReference type="GO" id="GO:0022857">
    <property type="term" value="F:transmembrane transporter activity"/>
    <property type="evidence" value="ECO:0007669"/>
    <property type="project" value="InterPro"/>
</dbReference>
<keyword evidence="6 8" id="KW-0472">Membrane</keyword>
<dbReference type="Proteomes" id="UP000297855">
    <property type="component" value="Unassembled WGS sequence"/>
</dbReference>
<keyword evidence="5 8" id="KW-1133">Transmembrane helix</keyword>
<protein>
    <submittedName>
        <fullName evidence="9">Biopolymer transporter ExbD</fullName>
    </submittedName>
</protein>
<comment type="caution">
    <text evidence="9">The sequence shown here is derived from an EMBL/GenBank/DDBJ whole genome shotgun (WGS) entry which is preliminary data.</text>
</comment>
<comment type="similarity">
    <text evidence="2 7">Belongs to the ExbD/TolR family.</text>
</comment>
<dbReference type="Gene3D" id="3.30.420.270">
    <property type="match status" value="1"/>
</dbReference>
<sequence length="132" mass="14557">MKRSVLREDEESFDLTSFIDVVFILLIFVMLSVSFRKEIRSIPLNLPSVGNGDDPKGERIEIVLLPGGSFLWSGSELDRSDLEGKLAAGGLRGKEVRFFADESADYGVAVRILDLLRKAGVGSLELAVRKTK</sequence>
<dbReference type="OrthoDB" id="330013at2"/>
<comment type="subcellular location">
    <subcellularLocation>
        <location evidence="1">Cell membrane</location>
        <topology evidence="1">Single-pass membrane protein</topology>
    </subcellularLocation>
    <subcellularLocation>
        <location evidence="7">Cell membrane</location>
        <topology evidence="7">Single-pass type II membrane protein</topology>
    </subcellularLocation>
</comment>